<reference evidence="9" key="3">
    <citation type="submission" date="2022-01" db="EMBL/GenBank/DDBJ databases">
        <authorList>
            <person name="Rubenstein D.R."/>
        </authorList>
    </citation>
    <scope>NUCLEOTIDE SEQUENCE</scope>
    <source>
        <strain evidence="9">SS15</strain>
        <tissue evidence="9">Liver</tissue>
    </source>
</reference>
<organism evidence="8">
    <name type="scientific">Lamprotornis superbus</name>
    <dbReference type="NCBI Taxonomy" id="245042"/>
    <lineage>
        <taxon>Eukaryota</taxon>
        <taxon>Metazoa</taxon>
        <taxon>Chordata</taxon>
        <taxon>Craniata</taxon>
        <taxon>Vertebrata</taxon>
        <taxon>Euteleostomi</taxon>
        <taxon>Archelosauria</taxon>
        <taxon>Archosauria</taxon>
        <taxon>Dinosauria</taxon>
        <taxon>Saurischia</taxon>
        <taxon>Theropoda</taxon>
        <taxon>Coelurosauria</taxon>
        <taxon>Aves</taxon>
        <taxon>Neognathae</taxon>
        <taxon>Neoaves</taxon>
        <taxon>Telluraves</taxon>
        <taxon>Australaves</taxon>
        <taxon>Passeriformes</taxon>
        <taxon>Sturnidae</taxon>
        <taxon>Lamprotornis</taxon>
    </lineage>
</organism>
<evidence type="ECO:0000256" key="6">
    <source>
        <dbReference type="SAM" id="Phobius"/>
    </source>
</evidence>
<feature type="transmembrane region" description="Helical" evidence="6">
    <location>
        <begin position="211"/>
        <end position="238"/>
    </location>
</feature>
<comment type="subcellular location">
    <subcellularLocation>
        <location evidence="1">Membrane</location>
        <topology evidence="1">Multi-pass membrane protein</topology>
    </subcellularLocation>
</comment>
<dbReference type="InterPro" id="IPR001902">
    <property type="entry name" value="SLC26A/SulP_fam"/>
</dbReference>
<evidence type="ECO:0000313" key="9">
    <source>
        <dbReference type="EMBL" id="KAI1239456.1"/>
    </source>
</evidence>
<name>A0A835P1S0_9PASS</name>
<feature type="transmembrane region" description="Helical" evidence="6">
    <location>
        <begin position="445"/>
        <end position="465"/>
    </location>
</feature>
<dbReference type="OrthoDB" id="288203at2759"/>
<evidence type="ECO:0000256" key="5">
    <source>
        <dbReference type="SAM" id="MobiDB-lite"/>
    </source>
</evidence>
<gene>
    <name evidence="9" type="ORF">IHE44_0012578</name>
    <name evidence="8" type="ORF">IHE44_009862</name>
</gene>
<keyword evidence="4 6" id="KW-0472">Membrane</keyword>
<feature type="transmembrane region" description="Helical" evidence="6">
    <location>
        <begin position="408"/>
        <end position="425"/>
    </location>
</feature>
<dbReference type="Gene3D" id="3.30.750.24">
    <property type="entry name" value="STAS domain"/>
    <property type="match status" value="1"/>
</dbReference>
<evidence type="ECO:0000256" key="1">
    <source>
        <dbReference type="ARBA" id="ARBA00004141"/>
    </source>
</evidence>
<feature type="transmembrane region" description="Helical" evidence="6">
    <location>
        <begin position="319"/>
        <end position="340"/>
    </location>
</feature>
<reference evidence="9 10" key="2">
    <citation type="journal article" date="2021" name="J. Hered.">
        <title>Feather Gene Expression Elucidates the Developmental Basis of Plumage Iridescence in African Starlings.</title>
        <authorList>
            <person name="Rubenstein D.R."/>
            <person name="Corvelo A."/>
            <person name="MacManes M.D."/>
            <person name="Maia R."/>
            <person name="Narzisi G."/>
            <person name="Rousaki A."/>
            <person name="Vandenabeele P."/>
            <person name="Shawkey M.D."/>
            <person name="Solomon J."/>
        </authorList>
    </citation>
    <scope>NUCLEOTIDE SEQUENCE [LARGE SCALE GENOMIC DNA]</scope>
    <source>
        <strain evidence="9">SS15</strain>
    </source>
</reference>
<dbReference type="Pfam" id="PF00916">
    <property type="entry name" value="Sulfate_transp"/>
    <property type="match status" value="1"/>
</dbReference>
<dbReference type="Proteomes" id="UP000618051">
    <property type="component" value="Unassembled WGS sequence"/>
</dbReference>
<feature type="non-terminal residue" evidence="8">
    <location>
        <position position="1"/>
    </location>
</feature>
<comment type="caution">
    <text evidence="8">The sequence shown here is derived from an EMBL/GenBank/DDBJ whole genome shotgun (WGS) entry which is preliminary data.</text>
</comment>
<dbReference type="GO" id="GO:0016020">
    <property type="term" value="C:membrane"/>
    <property type="evidence" value="ECO:0007669"/>
    <property type="project" value="UniProtKB-SubCell"/>
</dbReference>
<evidence type="ECO:0000256" key="3">
    <source>
        <dbReference type="ARBA" id="ARBA00022989"/>
    </source>
</evidence>
<evidence type="ECO:0000313" key="10">
    <source>
        <dbReference type="Proteomes" id="UP000618051"/>
    </source>
</evidence>
<keyword evidence="2 6" id="KW-0812">Transmembrane</keyword>
<dbReference type="EMBL" id="JADDUC020000005">
    <property type="protein sequence ID" value="KAI1239456.1"/>
    <property type="molecule type" value="Genomic_DNA"/>
</dbReference>
<dbReference type="PROSITE" id="PS50801">
    <property type="entry name" value="STAS"/>
    <property type="match status" value="1"/>
</dbReference>
<dbReference type="PANTHER" id="PTHR11814">
    <property type="entry name" value="SULFATE TRANSPORTER"/>
    <property type="match status" value="1"/>
</dbReference>
<evidence type="ECO:0000313" key="8">
    <source>
        <dbReference type="EMBL" id="KAG0133972.1"/>
    </source>
</evidence>
<dbReference type="InterPro" id="IPR036513">
    <property type="entry name" value="STAS_dom_sf"/>
</dbReference>
<feature type="transmembrane region" description="Helical" evidence="6">
    <location>
        <begin position="502"/>
        <end position="534"/>
    </location>
</feature>
<accession>A0A835P1S0</accession>
<keyword evidence="10" id="KW-1185">Reference proteome</keyword>
<feature type="region of interest" description="Disordered" evidence="5">
    <location>
        <begin position="1"/>
        <end position="39"/>
    </location>
</feature>
<feature type="domain" description="STAS" evidence="7">
    <location>
        <begin position="795"/>
        <end position="1043"/>
    </location>
</feature>
<protein>
    <submittedName>
        <fullName evidence="8">Prestin</fullName>
    </submittedName>
</protein>
<feature type="transmembrane region" description="Helical" evidence="6">
    <location>
        <begin position="283"/>
        <end position="307"/>
    </location>
</feature>
<evidence type="ECO:0000256" key="2">
    <source>
        <dbReference type="ARBA" id="ARBA00022692"/>
    </source>
</evidence>
<evidence type="ECO:0000259" key="7">
    <source>
        <dbReference type="PROSITE" id="PS50801"/>
    </source>
</evidence>
<dbReference type="Pfam" id="PF01740">
    <property type="entry name" value="STAS"/>
    <property type="match status" value="1"/>
</dbReference>
<feature type="transmembrane region" description="Helical" evidence="6">
    <location>
        <begin position="376"/>
        <end position="396"/>
    </location>
</feature>
<dbReference type="GO" id="GO:0055085">
    <property type="term" value="P:transmembrane transport"/>
    <property type="evidence" value="ECO:0007669"/>
    <property type="project" value="InterPro"/>
</dbReference>
<proteinExistence type="predicted"/>
<dbReference type="CDD" id="cd07042">
    <property type="entry name" value="STAS_SulP_like_sulfate_transporter"/>
    <property type="match status" value="1"/>
</dbReference>
<dbReference type="InterPro" id="IPR002645">
    <property type="entry name" value="STAS_dom"/>
</dbReference>
<keyword evidence="3 6" id="KW-1133">Transmembrane helix</keyword>
<reference evidence="8" key="1">
    <citation type="submission" date="2020-10" db="EMBL/GenBank/DDBJ databases">
        <title>Feather gene expression reveals the developmental basis of iridescence in African starlings.</title>
        <authorList>
            <person name="Rubenstein D.R."/>
        </authorList>
    </citation>
    <scope>NUCLEOTIDE SEQUENCE</scope>
    <source>
        <strain evidence="8">SS15</strain>
        <tissue evidence="8">Liver</tissue>
    </source>
</reference>
<dbReference type="EMBL" id="JADDUC010000005">
    <property type="protein sequence ID" value="KAG0133972.1"/>
    <property type="molecule type" value="Genomic_DNA"/>
</dbReference>
<sequence>AAAGTRPAETAGGLRVPGAPAAEGREGAGRGGGWRPPIRAPGLLTSERAVVVAAGLEQGGGRSTMEHTQEQEACLEQTQRYCVQRPIYNQELLQGQLHRRQRTSQTLGQKIAHSCRCSSKKAKSHLYSFLPILKWLPRYPVKEYLLGDIISGVSTGIMQLPQGTFAVVSMMIGGVAVREVPDEIISLESNSTNITDVLEYYSDRDTKRVQVAVALAFLSGLIQLCLGFLRFGFVAIYLTEPLVRGFTTAAAVHVFISQLKYLLGIQTSRYSGPLSLVYTLASVLSKITTTNIAALIVGLTCIILLLIGKTINRRFKKKLPVPIPMEIIVVIIGTAVSAGMNLNESYKVNVVGNIPQGLRAPAVPEIQLIPAILGDAVAIAIVGFSMAVSMAKIFALKHGYTINGNQELIALGICNSVGSFFQTFPITCSMSRSLVQESTGGKTQIAGALSAVMVLLVIVAIGYLFEPLPQTVLAGIVMVNLKGMLKQFRDIMRFWRTSKIELAIWVVAFVASLFLGLDYGLLTAVTFAMITVIYRTQSPEYRILGQIPNTDIYCDVEEYEEAVIKSTFILLPLSKYFGIPLLNLLCIQVHTRPPSLFVWQKCMESMEPRIQTGTIFCTLSYVLGDAAMKVTSSFTEESVCKNLWKKIMQFCFKYDAKQDMSAHIYICVQRRGDSISVTLNAVSISSWVKVGLAAYGRLGLCCWPGHLHAKCHSSACLEMTAFKVGDRSEYQDLSEGLDKTKELKEGEMLPGIDSVQFYTGKGGGSDLLVAFAHNSAKLLYLARAESHPGLAVELLHVHVKEYPGIKIFQANTSLYFANSESYTSALKKKMTCTQGVPHCLCHPGFHWVPVATAEPPEPVTTVPVLTSEKFFCSSCGESYTKQTGVDPSALLAARRKAQKRHAREIKAANEHRKKAVLKLVSSPTNDIEASVKHEIASDDLPVNGKFADSSVQDMSPDEHEHFVEPKTNIHSLILDFTPVNFVDSVGAKTLKSIIKKYNEVGVCVCIASCSDPVTNELTRLNFFDKSVTRELLFHSIHDAVLACQFEESLKLFVSTGRVDKEMEAFMLLNFFLQSGYSLQKIHKIMQEKKIQCILLQSESGGQGDIPIPGEKMGTLTHYKWDLAGAVTVKLSRDRNLKLGIASGKLFPGTREVGEDTLFPQTLLPIEMGSFLHQKLLLSWSSKDEVHACQDITRYEGQAESPRSKCLMPREGPGEVSTSRQVFPALLVTAIPMKPSPKTAAFPGELLKCFAQQSPTSQTMQNKCFCNPPAVLGSSLSAGTGECLPSAAEAPPQQMVLDGLNLGQYLIIIRVMLLSPPFFCKSTDDVSIPSSKNKTRITTLGFLFHIKFWGKNRKNVPRKSFSVAIFRRARIANIPASVQTLRISAPGRDRDKQH</sequence>
<dbReference type="SUPFAM" id="SSF52091">
    <property type="entry name" value="SpoIIaa-like"/>
    <property type="match status" value="1"/>
</dbReference>
<dbReference type="InterPro" id="IPR011547">
    <property type="entry name" value="SLC26A/SulP_dom"/>
</dbReference>
<evidence type="ECO:0000256" key="4">
    <source>
        <dbReference type="ARBA" id="ARBA00023136"/>
    </source>
</evidence>
<dbReference type="NCBIfam" id="TIGR00815">
    <property type="entry name" value="sulP"/>
    <property type="match status" value="1"/>
</dbReference>